<keyword evidence="11 12" id="KW-0961">Cell wall biogenesis/degradation</keyword>
<dbReference type="AlphaFoldDB" id="A0AAW3EGP2"/>
<dbReference type="GO" id="GO:0005524">
    <property type="term" value="F:ATP binding"/>
    <property type="evidence" value="ECO:0007669"/>
    <property type="project" value="UniProtKB-UniRule"/>
</dbReference>
<evidence type="ECO:0000256" key="7">
    <source>
        <dbReference type="ARBA" id="ARBA00022840"/>
    </source>
</evidence>
<keyword evidence="4 12" id="KW-0436">Ligase</keyword>
<dbReference type="Pfam" id="PF02875">
    <property type="entry name" value="Mur_ligase_C"/>
    <property type="match status" value="1"/>
</dbReference>
<dbReference type="EC" id="6.3.2.9" evidence="12 13"/>
<dbReference type="Gene3D" id="3.40.1190.10">
    <property type="entry name" value="Mur-like, catalytic domain"/>
    <property type="match status" value="1"/>
</dbReference>
<evidence type="ECO:0000256" key="12">
    <source>
        <dbReference type="HAMAP-Rule" id="MF_00639"/>
    </source>
</evidence>
<evidence type="ECO:0000256" key="6">
    <source>
        <dbReference type="ARBA" id="ARBA00022741"/>
    </source>
</evidence>
<name>A0AAW3EGP2_9GAMM</name>
<gene>
    <name evidence="12 16" type="primary">murD</name>
    <name evidence="16" type="ORF">JV38_12210</name>
    <name evidence="17" type="ORF">KU73_13770</name>
</gene>
<comment type="similarity">
    <text evidence="12">Belongs to the MurCDEF family.</text>
</comment>
<dbReference type="SUPFAM" id="SSF51984">
    <property type="entry name" value="MurCD N-terminal domain"/>
    <property type="match status" value="1"/>
</dbReference>
<keyword evidence="8 12" id="KW-0133">Cell shape</keyword>
<comment type="pathway">
    <text evidence="2 12 13">Cell wall biogenesis; peptidoglycan biosynthesis.</text>
</comment>
<evidence type="ECO:0000256" key="2">
    <source>
        <dbReference type="ARBA" id="ARBA00004752"/>
    </source>
</evidence>
<evidence type="ECO:0000256" key="5">
    <source>
        <dbReference type="ARBA" id="ARBA00022618"/>
    </source>
</evidence>
<evidence type="ECO:0000259" key="15">
    <source>
        <dbReference type="Pfam" id="PF08245"/>
    </source>
</evidence>
<dbReference type="InterPro" id="IPR013221">
    <property type="entry name" value="Mur_ligase_cen"/>
</dbReference>
<keyword evidence="3 12" id="KW-0963">Cytoplasm</keyword>
<dbReference type="InterPro" id="IPR036615">
    <property type="entry name" value="Mur_ligase_C_dom_sf"/>
</dbReference>
<proteinExistence type="inferred from homology"/>
<keyword evidence="6 12" id="KW-0547">Nucleotide-binding</keyword>
<dbReference type="Proteomes" id="UP000029257">
    <property type="component" value="Unassembled WGS sequence"/>
</dbReference>
<keyword evidence="7 12" id="KW-0067">ATP-binding</keyword>
<sequence>MVDYQGKKVVIIGLGLTGLSCVDFFLARGVVPRVVDTRISPPGLDKLPEQVERHLGSLNEDWLMNADLIVASPGVALATPILCDAADAGIEIVGDIELFCREAQAPIVAITGSNGKSTVTTLVGEMARAAGWQVGVGGNIGLPALQLLEQPAQLYVLELSSFQLETTSSLHAAAATILNVTEDHTNRYPFGLQQYRAAKLRIYEHADLCVVNADDALTMPVRGADARCRSFGVDVGDYHLNRQQGETWLRVNGERVLNTREIKLVGQHNYTNALAALALADAVKIPRASALAALTAFTGLPHRFQMAFERDGVRWINDSKATNVGSTEAALSGLVVDGTLHLLLGGDGKSADFSPLVPYLQGERIRLYCFGRDGAQLAALRPEIAAQTDTMEQAMRVIAERIKPGDMVLLSPACASLDQFRSFEQRGDEFARLAKELG</sequence>
<dbReference type="InterPro" id="IPR005762">
    <property type="entry name" value="MurD"/>
</dbReference>
<dbReference type="GO" id="GO:0008764">
    <property type="term" value="F:UDP-N-acetylmuramoylalanine-D-glutamate ligase activity"/>
    <property type="evidence" value="ECO:0007669"/>
    <property type="project" value="UniProtKB-UniRule"/>
</dbReference>
<dbReference type="EMBL" id="JQOH01000005">
    <property type="protein sequence ID" value="KGA28312.1"/>
    <property type="molecule type" value="Genomic_DNA"/>
</dbReference>
<dbReference type="FunFam" id="3.90.190.20:FF:000003">
    <property type="entry name" value="UDP-N-acetylmuramoylalanine--D-glutamate ligase"/>
    <property type="match status" value="1"/>
</dbReference>
<comment type="subcellular location">
    <subcellularLocation>
        <location evidence="1 12 13">Cytoplasm</location>
    </subcellularLocation>
</comment>
<reference evidence="18 19" key="1">
    <citation type="submission" date="2014-08" db="EMBL/GenBank/DDBJ databases">
        <title>Genome sequences of NCPPB Pectobacterium isolates.</title>
        <authorList>
            <person name="Glover R.H."/>
            <person name="Sapp M."/>
            <person name="Elphinstone J."/>
        </authorList>
    </citation>
    <scope>NUCLEOTIDE SEQUENCE [LARGE SCALE GENOMIC DNA]</scope>
    <source>
        <strain evidence="16 18">NCPPB 3701</strain>
        <strain evidence="17 19">NCPPB3702</strain>
    </source>
</reference>
<comment type="function">
    <text evidence="12 13">Cell wall formation. Catalyzes the addition of glutamate to the nucleotide precursor UDP-N-acetylmuramoyl-L-alanine (UMA).</text>
</comment>
<dbReference type="InterPro" id="IPR004101">
    <property type="entry name" value="Mur_ligase_C"/>
</dbReference>
<comment type="caution">
    <text evidence="16">The sequence shown here is derived from an EMBL/GenBank/DDBJ whole genome shotgun (WGS) entry which is preliminary data.</text>
</comment>
<dbReference type="Gene3D" id="3.90.190.20">
    <property type="entry name" value="Mur ligase, C-terminal domain"/>
    <property type="match status" value="1"/>
</dbReference>
<keyword evidence="19" id="KW-1185">Reference proteome</keyword>
<evidence type="ECO:0000259" key="14">
    <source>
        <dbReference type="Pfam" id="PF02875"/>
    </source>
</evidence>
<evidence type="ECO:0000313" key="18">
    <source>
        <dbReference type="Proteomes" id="UP000029257"/>
    </source>
</evidence>
<accession>A0AAW3EGP2</accession>
<evidence type="ECO:0000256" key="4">
    <source>
        <dbReference type="ARBA" id="ARBA00022598"/>
    </source>
</evidence>
<evidence type="ECO:0000313" key="17">
    <source>
        <dbReference type="EMBL" id="KGA28312.1"/>
    </source>
</evidence>
<dbReference type="SUPFAM" id="SSF53623">
    <property type="entry name" value="MurD-like peptide ligases, catalytic domain"/>
    <property type="match status" value="1"/>
</dbReference>
<dbReference type="PROSITE" id="PS51257">
    <property type="entry name" value="PROKAR_LIPOPROTEIN"/>
    <property type="match status" value="1"/>
</dbReference>
<comment type="catalytic activity">
    <reaction evidence="12 13">
        <text>UDP-N-acetyl-alpha-D-muramoyl-L-alanine + D-glutamate + ATP = UDP-N-acetyl-alpha-D-muramoyl-L-alanyl-D-glutamate + ADP + phosphate + H(+)</text>
        <dbReference type="Rhea" id="RHEA:16429"/>
        <dbReference type="ChEBI" id="CHEBI:15378"/>
        <dbReference type="ChEBI" id="CHEBI:29986"/>
        <dbReference type="ChEBI" id="CHEBI:30616"/>
        <dbReference type="ChEBI" id="CHEBI:43474"/>
        <dbReference type="ChEBI" id="CHEBI:83898"/>
        <dbReference type="ChEBI" id="CHEBI:83900"/>
        <dbReference type="ChEBI" id="CHEBI:456216"/>
        <dbReference type="EC" id="6.3.2.9"/>
    </reaction>
</comment>
<dbReference type="NCBIfam" id="TIGR01087">
    <property type="entry name" value="murD"/>
    <property type="match status" value="1"/>
</dbReference>
<dbReference type="Gene3D" id="3.40.50.720">
    <property type="entry name" value="NAD(P)-binding Rossmann-like Domain"/>
    <property type="match status" value="1"/>
</dbReference>
<dbReference type="PANTHER" id="PTHR43692:SF1">
    <property type="entry name" value="UDP-N-ACETYLMURAMOYLALANINE--D-GLUTAMATE LIGASE"/>
    <property type="match status" value="1"/>
</dbReference>
<keyword evidence="5 12" id="KW-0132">Cell division</keyword>
<dbReference type="FunFam" id="3.40.1190.10:FF:000002">
    <property type="entry name" value="UDP-N-acetylmuramoylalanine--D-glutamate ligase"/>
    <property type="match status" value="1"/>
</dbReference>
<dbReference type="GO" id="GO:0008360">
    <property type="term" value="P:regulation of cell shape"/>
    <property type="evidence" value="ECO:0007669"/>
    <property type="project" value="UniProtKB-KW"/>
</dbReference>
<dbReference type="GO" id="GO:0009252">
    <property type="term" value="P:peptidoglycan biosynthetic process"/>
    <property type="evidence" value="ECO:0007669"/>
    <property type="project" value="UniProtKB-UniRule"/>
</dbReference>
<evidence type="ECO:0000256" key="11">
    <source>
        <dbReference type="ARBA" id="ARBA00023316"/>
    </source>
</evidence>
<dbReference type="EMBL" id="JQHP01000005">
    <property type="protein sequence ID" value="KFX06477.1"/>
    <property type="molecule type" value="Genomic_DNA"/>
</dbReference>
<dbReference type="Proteomes" id="UP000029436">
    <property type="component" value="Unassembled WGS sequence"/>
</dbReference>
<dbReference type="HAMAP" id="MF_00639">
    <property type="entry name" value="MurD"/>
    <property type="match status" value="1"/>
</dbReference>
<dbReference type="GO" id="GO:0051301">
    <property type="term" value="P:cell division"/>
    <property type="evidence" value="ECO:0007669"/>
    <property type="project" value="UniProtKB-KW"/>
</dbReference>
<keyword evidence="9 12" id="KW-0573">Peptidoglycan synthesis</keyword>
<evidence type="ECO:0000256" key="3">
    <source>
        <dbReference type="ARBA" id="ARBA00022490"/>
    </source>
</evidence>
<dbReference type="GO" id="GO:0005737">
    <property type="term" value="C:cytoplasm"/>
    <property type="evidence" value="ECO:0007669"/>
    <property type="project" value="UniProtKB-SubCell"/>
</dbReference>
<evidence type="ECO:0000256" key="1">
    <source>
        <dbReference type="ARBA" id="ARBA00004496"/>
    </source>
</evidence>
<dbReference type="PANTHER" id="PTHR43692">
    <property type="entry name" value="UDP-N-ACETYLMURAMOYLALANINE--D-GLUTAMATE LIGASE"/>
    <property type="match status" value="1"/>
</dbReference>
<evidence type="ECO:0000256" key="8">
    <source>
        <dbReference type="ARBA" id="ARBA00022960"/>
    </source>
</evidence>
<feature type="binding site" evidence="12">
    <location>
        <begin position="112"/>
        <end position="118"/>
    </location>
    <ligand>
        <name>ATP</name>
        <dbReference type="ChEBI" id="CHEBI:30616"/>
    </ligand>
</feature>
<dbReference type="InterPro" id="IPR036565">
    <property type="entry name" value="Mur-like_cat_sf"/>
</dbReference>
<organism evidence="16 18">
    <name type="scientific">Pectobacterium wasabiae</name>
    <dbReference type="NCBI Taxonomy" id="55208"/>
    <lineage>
        <taxon>Bacteria</taxon>
        <taxon>Pseudomonadati</taxon>
        <taxon>Pseudomonadota</taxon>
        <taxon>Gammaproteobacteria</taxon>
        <taxon>Enterobacterales</taxon>
        <taxon>Pectobacteriaceae</taxon>
        <taxon>Pectobacterium</taxon>
    </lineage>
</organism>
<dbReference type="SUPFAM" id="SSF53244">
    <property type="entry name" value="MurD-like peptide ligases, peptide-binding domain"/>
    <property type="match status" value="1"/>
</dbReference>
<dbReference type="Pfam" id="PF21799">
    <property type="entry name" value="MurD-like_N"/>
    <property type="match status" value="1"/>
</dbReference>
<feature type="domain" description="Mur ligase C-terminal" evidence="14">
    <location>
        <begin position="302"/>
        <end position="414"/>
    </location>
</feature>
<evidence type="ECO:0000256" key="9">
    <source>
        <dbReference type="ARBA" id="ARBA00022984"/>
    </source>
</evidence>
<evidence type="ECO:0000256" key="10">
    <source>
        <dbReference type="ARBA" id="ARBA00023306"/>
    </source>
</evidence>
<evidence type="ECO:0000313" key="16">
    <source>
        <dbReference type="EMBL" id="KFX06477.1"/>
    </source>
</evidence>
<evidence type="ECO:0000313" key="19">
    <source>
        <dbReference type="Proteomes" id="UP000029436"/>
    </source>
</evidence>
<evidence type="ECO:0000256" key="13">
    <source>
        <dbReference type="RuleBase" id="RU003664"/>
    </source>
</evidence>
<dbReference type="GO" id="GO:0071555">
    <property type="term" value="P:cell wall organization"/>
    <property type="evidence" value="ECO:0007669"/>
    <property type="project" value="UniProtKB-KW"/>
</dbReference>
<feature type="domain" description="Mur ligase central" evidence="15">
    <location>
        <begin position="110"/>
        <end position="280"/>
    </location>
</feature>
<protein>
    <recommendedName>
        <fullName evidence="12 13">UDP-N-acetylmuramoylalanine--D-glutamate ligase</fullName>
        <ecNumber evidence="12 13">6.3.2.9</ecNumber>
    </recommendedName>
    <alternativeName>
        <fullName evidence="12">D-glutamic acid-adding enzyme</fullName>
    </alternativeName>
    <alternativeName>
        <fullName evidence="12">UDP-N-acetylmuramoyl-L-alanyl-D-glutamate synthetase</fullName>
    </alternativeName>
</protein>
<keyword evidence="10 12" id="KW-0131">Cell cycle</keyword>
<dbReference type="Pfam" id="PF08245">
    <property type="entry name" value="Mur_ligase_M"/>
    <property type="match status" value="1"/>
</dbReference>
<dbReference type="RefSeq" id="WP_005975231.1">
    <property type="nucleotide sequence ID" value="NZ_JQHP01000005.1"/>
</dbReference>